<dbReference type="Pfam" id="PF13596">
    <property type="entry name" value="PAS_10"/>
    <property type="match status" value="1"/>
</dbReference>
<keyword evidence="7" id="KW-0175">Coiled coil</keyword>
<keyword evidence="6" id="KW-0145">Chemotaxis</keyword>
<dbReference type="Pfam" id="PF02518">
    <property type="entry name" value="HATPase_c"/>
    <property type="match status" value="1"/>
</dbReference>
<dbReference type="SMART" id="SM00388">
    <property type="entry name" value="HisKA"/>
    <property type="match status" value="1"/>
</dbReference>
<dbReference type="Proteomes" id="UP000388235">
    <property type="component" value="Chromosome"/>
</dbReference>
<dbReference type="InterPro" id="IPR000673">
    <property type="entry name" value="Sig_transdc_resp-reg_Me-estase"/>
</dbReference>
<feature type="active site" evidence="6">
    <location>
        <position position="47"/>
    </location>
</feature>
<dbReference type="RefSeq" id="WP_153712952.1">
    <property type="nucleotide sequence ID" value="NZ_CP045871.1"/>
</dbReference>
<dbReference type="Gene3D" id="3.30.450.20">
    <property type="entry name" value="PAS domain"/>
    <property type="match status" value="1"/>
</dbReference>
<dbReference type="Gene3D" id="1.10.287.130">
    <property type="match status" value="1"/>
</dbReference>
<feature type="active site" evidence="6">
    <location>
        <position position="20"/>
    </location>
</feature>
<dbReference type="GO" id="GO:0000155">
    <property type="term" value="F:phosphorelay sensor kinase activity"/>
    <property type="evidence" value="ECO:0007669"/>
    <property type="project" value="InterPro"/>
</dbReference>
<evidence type="ECO:0000313" key="12">
    <source>
        <dbReference type="EMBL" id="QGG79448.1"/>
    </source>
</evidence>
<keyword evidence="6" id="KW-0378">Hydrolase</keyword>
<dbReference type="InterPro" id="IPR050903">
    <property type="entry name" value="Bact_Chemotaxis_MeTrfase"/>
</dbReference>
<reference evidence="12 13" key="1">
    <citation type="submission" date="2019-11" db="EMBL/GenBank/DDBJ databases">
        <authorList>
            <person name="Khan S.A."/>
            <person name="Jeon C.O."/>
            <person name="Chun B.H."/>
        </authorList>
    </citation>
    <scope>NUCLEOTIDE SEQUENCE [LARGE SCALE GENOMIC DNA]</scope>
    <source>
        <strain evidence="12 13">IMCC 1097</strain>
    </source>
</reference>
<dbReference type="InterPro" id="IPR035965">
    <property type="entry name" value="PAS-like_dom_sf"/>
</dbReference>
<dbReference type="PANTHER" id="PTHR24422">
    <property type="entry name" value="CHEMOTAXIS PROTEIN METHYLTRANSFERASE"/>
    <property type="match status" value="1"/>
</dbReference>
<dbReference type="InterPro" id="IPR036890">
    <property type="entry name" value="HATPase_C_sf"/>
</dbReference>
<dbReference type="InterPro" id="IPR022641">
    <property type="entry name" value="CheR_N"/>
</dbReference>
<evidence type="ECO:0000256" key="7">
    <source>
        <dbReference type="SAM" id="Coils"/>
    </source>
</evidence>
<evidence type="ECO:0000256" key="4">
    <source>
        <dbReference type="ARBA" id="ARBA00022679"/>
    </source>
</evidence>
<dbReference type="Gene3D" id="3.30.565.10">
    <property type="entry name" value="Histidine kinase-like ATPase, C-terminal domain"/>
    <property type="match status" value="1"/>
</dbReference>
<dbReference type="EC" id="2.7.13.3" evidence="2"/>
<keyword evidence="4" id="KW-0808">Transferase</keyword>
<dbReference type="GO" id="GO:0008984">
    <property type="term" value="F:protein-glutamate methylesterase activity"/>
    <property type="evidence" value="ECO:0007669"/>
    <property type="project" value="InterPro"/>
</dbReference>
<evidence type="ECO:0000256" key="6">
    <source>
        <dbReference type="PROSITE-ProRule" id="PRU00050"/>
    </source>
</evidence>
<evidence type="ECO:0000259" key="9">
    <source>
        <dbReference type="PROSITE" id="PS50113"/>
    </source>
</evidence>
<feature type="domain" description="Histidine kinase" evidence="8">
    <location>
        <begin position="887"/>
        <end position="1099"/>
    </location>
</feature>
<dbReference type="SUPFAM" id="SSF47384">
    <property type="entry name" value="Homodimeric domain of signal transducing histidine kinase"/>
    <property type="match status" value="1"/>
</dbReference>
<sequence length="1133" mass="125740">MSENEVASNKPSHVVGIGASAGGLEALEKLLSEMPADLGFAFVIVQHLSPDFESLMDELLARHTPMPIHRVVDGIEVLANSVYLIPPRKEMIIADGKLLLTDRDPAPAFTLPIDMFFRSLADDFGTRAIGIVLSGTGTDGTRGVLEIKKSGGLVLVQAPASSKFDGMPRSAVGTGVADKVLDPEMMGATLQAISSASPSFSSLTLLEEEAEATPHWRILIVLRERYDIDFTLYKPGTIGRRIERRMAIGNIGSSGDYLTRLRQDGDELENLYRDLLIGVTEFFRDPQAFEILYKNVLDDMANKLSNERSLRVWTPGCATGEEAYSLAIMLHELATLKNKPLNVKIFATDLHPGALEAAGAGLYRKETLSNVSDERLERYFIAQSDNRTYRVSPELRRMVVFAPQNVTKDPPFTKIDLVSCRNLLIYLQQPIQDKILSLFHFSLNKGGVMFLGPSETAGVVESEFDVVDRHWRLYRKRRDARLTSVSRFPVSSMSPVAPMIPTGQIPMVSDSAEMPSIPPSPQSETIRLLKTYDALLDMYMPAGFLVDIRGNVIHVFGDVAPYTRSLMGRPTIDLLDIVVDALKIAVGAGIQRAAKERSLISYGGIRLGDDENGQIVTVTARRVQTSQVVDTSRPEHILLTVAPQQDPPLQVSPQGHGENIIPVEALDISVEARERIRALEYELRYTKEHLLATNEELETSNEELQATNEEMMASNEELQSTNEELHSVNEELYTVNAEYERKIAELTRLTADMDNLLQSTDLGTVFVDTEARIRKYTPAVASTFSLIPQDVGRPIDHFAHRIRDPHMMDHIRQVLETGERIEREVQNRAGDWLLMRILPYRTEEASIEGAVVTLVDVTQLKGTEEQLNQSLRDLRVSNQELQQFAHIVSHDLKAPIRHIHAHCLKMRGLIGDSNAEVAGLLDRTTTSVKHMNGLIEGLLAYSRIGAGGAEMTPTDLNSVFQTVVQQAQEEIDGADAVVVADPLPTVLGDRIQLVQLFQNLIENAIKFRAASRPRVYVAAKPRGQHWVLSVQDNGIGVDPKFAESIFEVFRRLHDSETYPGTGMGLVICRKVVDRHGGRIWLDRRGGMGSTFYFTLPMMEADFTDEAIQIEQTLDELVGSLQLENGAPAPKLGD</sequence>
<evidence type="ECO:0000259" key="10">
    <source>
        <dbReference type="PROSITE" id="PS50122"/>
    </source>
</evidence>
<dbReference type="InterPro" id="IPR005467">
    <property type="entry name" value="His_kinase_dom"/>
</dbReference>
<dbReference type="GO" id="GO:0000156">
    <property type="term" value="F:phosphorelay response regulator activity"/>
    <property type="evidence" value="ECO:0007669"/>
    <property type="project" value="InterPro"/>
</dbReference>
<evidence type="ECO:0000256" key="5">
    <source>
        <dbReference type="ARBA" id="ARBA00022777"/>
    </source>
</evidence>
<dbReference type="InterPro" id="IPR003661">
    <property type="entry name" value="HisK_dim/P_dom"/>
</dbReference>
<dbReference type="SUPFAM" id="SSF53335">
    <property type="entry name" value="S-adenosyl-L-methionine-dependent methyltransferases"/>
    <property type="match status" value="1"/>
</dbReference>
<dbReference type="InterPro" id="IPR022642">
    <property type="entry name" value="CheR_C"/>
</dbReference>
<keyword evidence="13" id="KW-1185">Reference proteome</keyword>
<feature type="domain" description="CheB-type methylesterase" evidence="10">
    <location>
        <begin position="11"/>
        <end position="197"/>
    </location>
</feature>
<dbReference type="InterPro" id="IPR036097">
    <property type="entry name" value="HisK_dim/P_sf"/>
</dbReference>
<dbReference type="SUPFAM" id="SSF47757">
    <property type="entry name" value="Chemotaxis receptor methyltransferase CheR, N-terminal domain"/>
    <property type="match status" value="1"/>
</dbReference>
<dbReference type="InterPro" id="IPR029063">
    <property type="entry name" value="SAM-dependent_MTases_sf"/>
</dbReference>
<dbReference type="OrthoDB" id="9816309at2"/>
<comment type="catalytic activity">
    <reaction evidence="1">
        <text>ATP + protein L-histidine = ADP + protein N-phospho-L-histidine.</text>
        <dbReference type="EC" id="2.7.13.3"/>
    </reaction>
</comment>
<evidence type="ECO:0000313" key="13">
    <source>
        <dbReference type="Proteomes" id="UP000388235"/>
    </source>
</evidence>
<dbReference type="KEGG" id="llp:GH975_02235"/>
<dbReference type="Pfam" id="PF03705">
    <property type="entry name" value="CheR_N"/>
    <property type="match status" value="1"/>
</dbReference>
<dbReference type="GO" id="GO:0005886">
    <property type="term" value="C:plasma membrane"/>
    <property type="evidence" value="ECO:0007669"/>
    <property type="project" value="UniProtKB-ARBA"/>
</dbReference>
<dbReference type="EMBL" id="CP045871">
    <property type="protein sequence ID" value="QGG79448.1"/>
    <property type="molecule type" value="Genomic_DNA"/>
</dbReference>
<dbReference type="Gene3D" id="3.40.50.150">
    <property type="entry name" value="Vaccinia Virus protein VP39"/>
    <property type="match status" value="1"/>
</dbReference>
<dbReference type="Pfam" id="PF01339">
    <property type="entry name" value="CheB_methylest"/>
    <property type="match status" value="1"/>
</dbReference>
<dbReference type="FunFam" id="3.30.565.10:FF:000006">
    <property type="entry name" value="Sensor histidine kinase WalK"/>
    <property type="match status" value="1"/>
</dbReference>
<evidence type="ECO:0000256" key="2">
    <source>
        <dbReference type="ARBA" id="ARBA00012438"/>
    </source>
</evidence>
<dbReference type="GO" id="GO:0008757">
    <property type="term" value="F:S-adenosylmethionine-dependent methyltransferase activity"/>
    <property type="evidence" value="ECO:0007669"/>
    <property type="project" value="InterPro"/>
</dbReference>
<proteinExistence type="predicted"/>
<dbReference type="PRINTS" id="PR00996">
    <property type="entry name" value="CHERMTFRASE"/>
</dbReference>
<dbReference type="InterPro" id="IPR000700">
    <property type="entry name" value="PAS-assoc_C"/>
</dbReference>
<dbReference type="AlphaFoldDB" id="A0A5Q2Q6K3"/>
<dbReference type="InterPro" id="IPR000780">
    <property type="entry name" value="CheR_MeTrfase"/>
</dbReference>
<dbReference type="PROSITE" id="PS50122">
    <property type="entry name" value="CHEB"/>
    <property type="match status" value="1"/>
</dbReference>
<accession>A0A5Q2Q6K3</accession>
<dbReference type="SUPFAM" id="SSF52738">
    <property type="entry name" value="Methylesterase CheB, C-terminal domain"/>
    <property type="match status" value="1"/>
</dbReference>
<dbReference type="PROSITE" id="PS50113">
    <property type="entry name" value="PAC"/>
    <property type="match status" value="1"/>
</dbReference>
<gene>
    <name evidence="12" type="ORF">GH975_02235</name>
</gene>
<keyword evidence="5" id="KW-0418">Kinase</keyword>
<dbReference type="GO" id="GO:0006935">
    <property type="term" value="P:chemotaxis"/>
    <property type="evidence" value="ECO:0007669"/>
    <property type="project" value="UniProtKB-UniRule"/>
</dbReference>
<dbReference type="GO" id="GO:0005737">
    <property type="term" value="C:cytoplasm"/>
    <property type="evidence" value="ECO:0007669"/>
    <property type="project" value="InterPro"/>
</dbReference>
<evidence type="ECO:0000256" key="1">
    <source>
        <dbReference type="ARBA" id="ARBA00000085"/>
    </source>
</evidence>
<keyword evidence="3" id="KW-0597">Phosphoprotein</keyword>
<dbReference type="PROSITE" id="PS50109">
    <property type="entry name" value="HIS_KIN"/>
    <property type="match status" value="1"/>
</dbReference>
<feature type="domain" description="CheR-type methyltransferase" evidence="11">
    <location>
        <begin position="217"/>
        <end position="479"/>
    </location>
</feature>
<dbReference type="PANTHER" id="PTHR24422:SF27">
    <property type="entry name" value="PROTEIN-GLUTAMATE O-METHYLTRANSFERASE"/>
    <property type="match status" value="1"/>
</dbReference>
<dbReference type="SUPFAM" id="SSF55874">
    <property type="entry name" value="ATPase domain of HSP90 chaperone/DNA topoisomerase II/histidine kinase"/>
    <property type="match status" value="1"/>
</dbReference>
<feature type="domain" description="PAC" evidence="9">
    <location>
        <begin position="819"/>
        <end position="869"/>
    </location>
</feature>
<evidence type="ECO:0000256" key="3">
    <source>
        <dbReference type="ARBA" id="ARBA00022553"/>
    </source>
</evidence>
<evidence type="ECO:0000259" key="8">
    <source>
        <dbReference type="PROSITE" id="PS50109"/>
    </source>
</evidence>
<organism evidence="12 13">
    <name type="scientific">Litorivicinus lipolyticus</name>
    <dbReference type="NCBI Taxonomy" id="418701"/>
    <lineage>
        <taxon>Bacteria</taxon>
        <taxon>Pseudomonadati</taxon>
        <taxon>Pseudomonadota</taxon>
        <taxon>Gammaproteobacteria</taxon>
        <taxon>Oceanospirillales</taxon>
        <taxon>Litorivicinaceae</taxon>
        <taxon>Litorivicinus</taxon>
    </lineage>
</organism>
<feature type="active site" evidence="6">
    <location>
        <position position="139"/>
    </location>
</feature>
<dbReference type="Pfam" id="PF01739">
    <property type="entry name" value="CheR"/>
    <property type="match status" value="1"/>
</dbReference>
<dbReference type="SMART" id="SM00387">
    <property type="entry name" value="HATPase_c"/>
    <property type="match status" value="1"/>
</dbReference>
<dbReference type="CDD" id="cd00082">
    <property type="entry name" value="HisKA"/>
    <property type="match status" value="1"/>
</dbReference>
<dbReference type="Gene3D" id="3.40.50.180">
    <property type="entry name" value="Methylesterase CheB, C-terminal domain"/>
    <property type="match status" value="1"/>
</dbReference>
<dbReference type="PROSITE" id="PS50123">
    <property type="entry name" value="CHER"/>
    <property type="match status" value="1"/>
</dbReference>
<dbReference type="SUPFAM" id="SSF55785">
    <property type="entry name" value="PYP-like sensor domain (PAS domain)"/>
    <property type="match status" value="1"/>
</dbReference>
<dbReference type="InterPro" id="IPR003594">
    <property type="entry name" value="HATPase_dom"/>
</dbReference>
<protein>
    <recommendedName>
        <fullName evidence="2">histidine kinase</fullName>
        <ecNumber evidence="2">2.7.13.3</ecNumber>
    </recommendedName>
</protein>
<dbReference type="CDD" id="cd16434">
    <property type="entry name" value="CheB-CheR_fusion"/>
    <property type="match status" value="1"/>
</dbReference>
<name>A0A5Q2Q6K3_9GAMM</name>
<feature type="coiled-coil region" evidence="7">
    <location>
        <begin position="687"/>
        <end position="759"/>
    </location>
</feature>
<dbReference type="InterPro" id="IPR035909">
    <property type="entry name" value="CheB_C"/>
</dbReference>
<dbReference type="SMART" id="SM00138">
    <property type="entry name" value="MeTrc"/>
    <property type="match status" value="1"/>
</dbReference>
<evidence type="ECO:0000259" key="11">
    <source>
        <dbReference type="PROSITE" id="PS50123"/>
    </source>
</evidence>